<comment type="caution">
    <text evidence="1">The sequence shown here is derived from an EMBL/GenBank/DDBJ whole genome shotgun (WGS) entry which is preliminary data.</text>
</comment>
<dbReference type="InterPro" id="IPR000150">
    <property type="entry name" value="Cof"/>
</dbReference>
<reference evidence="1 2" key="1">
    <citation type="submission" date="2022-11" db="EMBL/GenBank/DDBJ databases">
        <title>Study of microbial diversity in lake waters.</title>
        <authorList>
            <person name="Zhang J."/>
        </authorList>
    </citation>
    <scope>NUCLEOTIDE SEQUENCE [LARGE SCALE GENOMIC DNA]</scope>
    <source>
        <strain evidence="1 2">DT12</strain>
    </source>
</reference>
<dbReference type="InterPro" id="IPR023214">
    <property type="entry name" value="HAD_sf"/>
</dbReference>
<dbReference type="InterPro" id="IPR036412">
    <property type="entry name" value="HAD-like_sf"/>
</dbReference>
<dbReference type="Proteomes" id="UP001208017">
    <property type="component" value="Unassembled WGS sequence"/>
</dbReference>
<name>A0ABT3X1R9_9BACL</name>
<dbReference type="Gene3D" id="3.30.1240.10">
    <property type="match status" value="1"/>
</dbReference>
<gene>
    <name evidence="1" type="ORF">OS242_12980</name>
</gene>
<dbReference type="RefSeq" id="WP_267152119.1">
    <property type="nucleotide sequence ID" value="NZ_JAPMLT010000007.1"/>
</dbReference>
<protein>
    <submittedName>
        <fullName evidence="1">Cof-type HAD-IIB family hydrolase</fullName>
    </submittedName>
</protein>
<keyword evidence="1" id="KW-0378">Hydrolase</keyword>
<dbReference type="Gene3D" id="3.40.50.1000">
    <property type="entry name" value="HAD superfamily/HAD-like"/>
    <property type="match status" value="1"/>
</dbReference>
<dbReference type="CDD" id="cd07516">
    <property type="entry name" value="HAD_Pase"/>
    <property type="match status" value="1"/>
</dbReference>
<dbReference type="Pfam" id="PF08282">
    <property type="entry name" value="Hydrolase_3"/>
    <property type="match status" value="1"/>
</dbReference>
<dbReference type="PANTHER" id="PTHR10000:SF8">
    <property type="entry name" value="HAD SUPERFAMILY HYDROLASE-LIKE, TYPE 3"/>
    <property type="match status" value="1"/>
</dbReference>
<evidence type="ECO:0000313" key="1">
    <source>
        <dbReference type="EMBL" id="MCX7570871.1"/>
    </source>
</evidence>
<proteinExistence type="predicted"/>
<dbReference type="PROSITE" id="PS01229">
    <property type="entry name" value="COF_2"/>
    <property type="match status" value="1"/>
</dbReference>
<dbReference type="GO" id="GO:0016787">
    <property type="term" value="F:hydrolase activity"/>
    <property type="evidence" value="ECO:0007669"/>
    <property type="project" value="UniProtKB-KW"/>
</dbReference>
<dbReference type="NCBIfam" id="TIGR00099">
    <property type="entry name" value="Cof-subfamily"/>
    <property type="match status" value="1"/>
</dbReference>
<accession>A0ABT3X1R9</accession>
<evidence type="ECO:0000313" key="2">
    <source>
        <dbReference type="Proteomes" id="UP001208017"/>
    </source>
</evidence>
<dbReference type="PANTHER" id="PTHR10000">
    <property type="entry name" value="PHOSPHOSERINE PHOSPHATASE"/>
    <property type="match status" value="1"/>
</dbReference>
<dbReference type="SUPFAM" id="SSF56784">
    <property type="entry name" value="HAD-like"/>
    <property type="match status" value="1"/>
</dbReference>
<keyword evidence="2" id="KW-1185">Reference proteome</keyword>
<organism evidence="1 2">
    <name type="scientific">Tumebacillus lacus</name>
    <dbReference type="NCBI Taxonomy" id="2995335"/>
    <lineage>
        <taxon>Bacteria</taxon>
        <taxon>Bacillati</taxon>
        <taxon>Bacillota</taxon>
        <taxon>Bacilli</taxon>
        <taxon>Bacillales</taxon>
        <taxon>Alicyclobacillaceae</taxon>
        <taxon>Tumebacillus</taxon>
    </lineage>
</organism>
<dbReference type="EMBL" id="JAPMLT010000007">
    <property type="protein sequence ID" value="MCX7570871.1"/>
    <property type="molecule type" value="Genomic_DNA"/>
</dbReference>
<sequence length="270" mass="29958">MIRVIAMDLDDTLIAPDQQIPEENLQMIRTAREAGVRIVFATARGWYRTESLYRALDLDTPAIVSSGAQMIDGVTGKELWGRTIPLELAKEVIAYANEQAIALRVYVGSELWNNLPRDPIFAKGQYELKYAPDLHRHIRQAPYQIFTKGEREVELLLKKFPQAGDGWLSRRVVYADGVPELMYLHPQSNKGEALAALCAKWGVPREQVMAIGDSTNDLPMIEWAGVGVAMGWAPQSVRERADLVTAERDPAGVAAAIRHALSANVSPRVS</sequence>